<feature type="transmembrane region" description="Helical" evidence="1">
    <location>
        <begin position="308"/>
        <end position="338"/>
    </location>
</feature>
<evidence type="ECO:0000313" key="2">
    <source>
        <dbReference type="EMBL" id="MBS2962161.1"/>
    </source>
</evidence>
<feature type="transmembrane region" description="Helical" evidence="1">
    <location>
        <begin position="176"/>
        <end position="202"/>
    </location>
</feature>
<feature type="transmembrane region" description="Helical" evidence="1">
    <location>
        <begin position="214"/>
        <end position="240"/>
    </location>
</feature>
<keyword evidence="1" id="KW-1133">Transmembrane helix</keyword>
<name>A0A8J7WH54_9ACTN</name>
<sequence>MPELPTAWASPGAPAPEATRVLRAADGRGPAAADERIARPVPLRPLSILELVDGAVGAVRTVPVTLLGWTSLLVVGAALVDFMLTWLFDSAVAAATRVHPVISTDELGSTFVEYGRTRGAGTFGVFVVHAALPIVCSGFAVTILAGLFAEPVKRYVDGASSAGAGTGETRQRLGRLVALAAVTAFPRAVFVALYALATLLVVDDPQGGHGAAMAWITILCGPMCAVLTADWAVAAPAAALEDARRLSGLRRSHRLVTAGRWRVLWATSLTLLIATVTMLPLISCQYYIGSAFGVRDLLNGDPVPGTAYWWLAGYVLALTLVQVLTAPFRAAAAVMLYVDRRFRREGLDIRIAWARVARALTAGKGR</sequence>
<dbReference type="EMBL" id="JAGSXH010000008">
    <property type="protein sequence ID" value="MBS2962161.1"/>
    <property type="molecule type" value="Genomic_DNA"/>
</dbReference>
<feature type="transmembrane region" description="Helical" evidence="1">
    <location>
        <begin position="123"/>
        <end position="148"/>
    </location>
</feature>
<dbReference type="AlphaFoldDB" id="A0A8J7WH54"/>
<organism evidence="2 3">
    <name type="scientific">Actinocrinis puniceicyclus</name>
    <dbReference type="NCBI Taxonomy" id="977794"/>
    <lineage>
        <taxon>Bacteria</taxon>
        <taxon>Bacillati</taxon>
        <taxon>Actinomycetota</taxon>
        <taxon>Actinomycetes</taxon>
        <taxon>Catenulisporales</taxon>
        <taxon>Actinospicaceae</taxon>
        <taxon>Actinocrinis</taxon>
    </lineage>
</organism>
<comment type="caution">
    <text evidence="2">The sequence shown here is derived from an EMBL/GenBank/DDBJ whole genome shotgun (WGS) entry which is preliminary data.</text>
</comment>
<dbReference type="RefSeq" id="WP_211464530.1">
    <property type="nucleotide sequence ID" value="NZ_JAGSXH010000008.1"/>
</dbReference>
<feature type="transmembrane region" description="Helical" evidence="1">
    <location>
        <begin position="261"/>
        <end position="288"/>
    </location>
</feature>
<feature type="transmembrane region" description="Helical" evidence="1">
    <location>
        <begin position="66"/>
        <end position="88"/>
    </location>
</feature>
<evidence type="ECO:0000313" key="3">
    <source>
        <dbReference type="Proteomes" id="UP000677913"/>
    </source>
</evidence>
<evidence type="ECO:0000256" key="1">
    <source>
        <dbReference type="SAM" id="Phobius"/>
    </source>
</evidence>
<evidence type="ECO:0008006" key="4">
    <source>
        <dbReference type="Google" id="ProtNLM"/>
    </source>
</evidence>
<proteinExistence type="predicted"/>
<protein>
    <recommendedName>
        <fullName evidence="4">Glycerophosphoryl diester phosphodiesterase membrane domain-containing protein</fullName>
    </recommendedName>
</protein>
<accession>A0A8J7WH54</accession>
<keyword evidence="1" id="KW-0472">Membrane</keyword>
<reference evidence="2" key="1">
    <citation type="submission" date="2021-04" db="EMBL/GenBank/DDBJ databases">
        <title>Genome based classification of Actinospica acidithermotolerans sp. nov., an actinobacterium isolated from an Indonesian hot spring.</title>
        <authorList>
            <person name="Kusuma A.B."/>
            <person name="Putra K.E."/>
            <person name="Nafisah S."/>
            <person name="Loh J."/>
            <person name="Nouioui I."/>
            <person name="Goodfellow M."/>
        </authorList>
    </citation>
    <scope>NUCLEOTIDE SEQUENCE</scope>
    <source>
        <strain evidence="2">DSM 45618</strain>
    </source>
</reference>
<gene>
    <name evidence="2" type="ORF">KGA66_03830</name>
</gene>
<keyword evidence="1" id="KW-0812">Transmembrane</keyword>
<keyword evidence="3" id="KW-1185">Reference proteome</keyword>
<dbReference type="Proteomes" id="UP000677913">
    <property type="component" value="Unassembled WGS sequence"/>
</dbReference>